<comment type="subcellular location">
    <subcellularLocation>
        <location evidence="1">Vacuole membrane</location>
        <topology evidence="1">Multi-pass membrane protein</topology>
    </subcellularLocation>
</comment>
<dbReference type="PANTHER" id="PTHR46140">
    <property type="entry name" value="VACUOLAR TRANSPORTER CHAPERONE 1-RELATED"/>
    <property type="match status" value="1"/>
</dbReference>
<dbReference type="InterPro" id="IPR018966">
    <property type="entry name" value="VTC_domain"/>
</dbReference>
<dbReference type="Pfam" id="PF02656">
    <property type="entry name" value="DUF202"/>
    <property type="match status" value="1"/>
</dbReference>
<dbReference type="InterPro" id="IPR042267">
    <property type="entry name" value="VTC_sf"/>
</dbReference>
<dbReference type="InterPro" id="IPR051572">
    <property type="entry name" value="VTC_Complex_Subunit"/>
</dbReference>
<keyword evidence="10" id="KW-1185">Reference proteome</keyword>
<proteinExistence type="predicted"/>
<name>A0A1W5CSQ4_9LECA</name>
<evidence type="ECO:0000256" key="6">
    <source>
        <dbReference type="SAM" id="MobiDB-lite"/>
    </source>
</evidence>
<dbReference type="Pfam" id="PF09359">
    <property type="entry name" value="VTC"/>
    <property type="match status" value="1"/>
</dbReference>
<dbReference type="GO" id="GO:0033254">
    <property type="term" value="C:vacuolar transporter chaperone complex"/>
    <property type="evidence" value="ECO:0007669"/>
    <property type="project" value="TreeGrafter"/>
</dbReference>
<evidence type="ECO:0000256" key="1">
    <source>
        <dbReference type="ARBA" id="ARBA00004128"/>
    </source>
</evidence>
<dbReference type="Proteomes" id="UP000192927">
    <property type="component" value="Unassembled WGS sequence"/>
</dbReference>
<dbReference type="EMBL" id="FWEW01000140">
    <property type="protein sequence ID" value="SLM33863.1"/>
    <property type="molecule type" value="Genomic_DNA"/>
</dbReference>
<feature type="region of interest" description="Disordered" evidence="6">
    <location>
        <begin position="582"/>
        <end position="629"/>
    </location>
</feature>
<feature type="transmembrane region" description="Helical" evidence="7">
    <location>
        <begin position="756"/>
        <end position="776"/>
    </location>
</feature>
<sequence>MRFGRTLRNSIYDPWKSNYIDYSKLKKLLREDSSGKGSPSRPDPEAHKWTEEDEGAFVEELVNVQLEKVNAFQVETYKQLRDRTSACEAKLEKYAAPGQEEGKEGQESETNVVKPEKQDELREVLEELDEITKETNELERYSRINFTGFLKAAKKHDRKRGSNYRVRPLLQVRLAALPFNSEDYSPLLYRLSTMYSFIRENMEESGEKGLSTSEPKTGGDEYKSHKCTHPNADCGLGADTPLVWVHPENLLEVKTYILRRLPVLVYNPQTSRVVEGGQPDPTITSLYFDNPNFSLYNQKVDKTSDASSLRLRWFGQLNDKPEIFFEKKTIKENDESEEIRFPIKDKYVQPFIRGEYKMENSVQKLRDREGEDSEGGVQLERNVEDIQNFIQRNELQPVLRANCKRTAFQVPGGDGVRISLDTELAFIREDALDVDRPCRDPGEWHRGDIDDAEMSYPFTSIRKGEIIRFPYALLEIKVRNGSNKKTNEWVADLMSSHLVKEAPRFSKFVHGVAQLFEDYVNSFPFWLSDLETDIRKDPEAAFQEEQERKAKQAEDEFAVGSLLGRKSVRSFKAAMASPVAKSPADFQDLDKGRIAKPQSARGTQSGVDDAVVEEDDSDDDGQQASRIKPGATPALLSILPSLSTSKYARARRQPVQLPTGVRDPGKLIKDSGPVHVEPKVWLANQRTFIKWQHISVLLASLSLGLYNAAGESNDVARGLAVVYTLVAAFAGAWGWWTYMQRSRMIEERSGKDFDSIVGPIVVCLGLVVALCLNFGFKYRAAMSKTDPQSVSNHTTDLTAQPYRIIDLPAWVAAEQDLR</sequence>
<dbReference type="PANTHER" id="PTHR46140:SF2">
    <property type="entry name" value="VACUOLAR TRANSPORTER CHAPERONE 3 COMPLEX SUBUNIT 3-RELATED"/>
    <property type="match status" value="1"/>
</dbReference>
<reference evidence="10" key="1">
    <citation type="submission" date="2017-03" db="EMBL/GenBank/DDBJ databases">
        <authorList>
            <person name="Sharma R."/>
            <person name="Thines M."/>
        </authorList>
    </citation>
    <scope>NUCLEOTIDE SEQUENCE [LARGE SCALE GENOMIC DNA]</scope>
</reference>
<accession>A0A1W5CSQ4</accession>
<evidence type="ECO:0000313" key="10">
    <source>
        <dbReference type="Proteomes" id="UP000192927"/>
    </source>
</evidence>
<feature type="domain" description="SPX" evidence="8">
    <location>
        <begin position="1"/>
        <end position="170"/>
    </location>
</feature>
<evidence type="ECO:0000256" key="5">
    <source>
        <dbReference type="ARBA" id="ARBA00023136"/>
    </source>
</evidence>
<dbReference type="InterPro" id="IPR003807">
    <property type="entry name" value="DUF202"/>
</dbReference>
<dbReference type="GO" id="GO:0000329">
    <property type="term" value="C:fungal-type vacuole membrane"/>
    <property type="evidence" value="ECO:0007669"/>
    <property type="project" value="TreeGrafter"/>
</dbReference>
<dbReference type="CDD" id="cd14480">
    <property type="entry name" value="SPX_VTC2_like"/>
    <property type="match status" value="1"/>
</dbReference>
<keyword evidence="4 7" id="KW-1133">Transmembrane helix</keyword>
<protein>
    <submittedName>
        <fullName evidence="9">VTC domain</fullName>
    </submittedName>
</protein>
<evidence type="ECO:0000313" key="9">
    <source>
        <dbReference type="EMBL" id="SLM33863.1"/>
    </source>
</evidence>
<evidence type="ECO:0000259" key="8">
    <source>
        <dbReference type="PROSITE" id="PS51382"/>
    </source>
</evidence>
<keyword evidence="3 7" id="KW-0812">Transmembrane</keyword>
<dbReference type="FunFam" id="3.20.100.30:FF:000002">
    <property type="entry name" value="Vacuolar transporter chaperone"/>
    <property type="match status" value="1"/>
</dbReference>
<evidence type="ECO:0000256" key="7">
    <source>
        <dbReference type="SAM" id="Phobius"/>
    </source>
</evidence>
<feature type="region of interest" description="Disordered" evidence="6">
    <location>
        <begin position="31"/>
        <end position="53"/>
    </location>
</feature>
<evidence type="ECO:0000256" key="3">
    <source>
        <dbReference type="ARBA" id="ARBA00022692"/>
    </source>
</evidence>
<evidence type="ECO:0000256" key="4">
    <source>
        <dbReference type="ARBA" id="ARBA00022989"/>
    </source>
</evidence>
<evidence type="ECO:0000256" key="2">
    <source>
        <dbReference type="ARBA" id="ARBA00022554"/>
    </source>
</evidence>
<dbReference type="AlphaFoldDB" id="A0A1W5CSQ4"/>
<keyword evidence="5 7" id="KW-0472">Membrane</keyword>
<feature type="region of interest" description="Disordered" evidence="6">
    <location>
        <begin position="94"/>
        <end position="117"/>
    </location>
</feature>
<organism evidence="9 10">
    <name type="scientific">Lasallia pustulata</name>
    <dbReference type="NCBI Taxonomy" id="136370"/>
    <lineage>
        <taxon>Eukaryota</taxon>
        <taxon>Fungi</taxon>
        <taxon>Dikarya</taxon>
        <taxon>Ascomycota</taxon>
        <taxon>Pezizomycotina</taxon>
        <taxon>Lecanoromycetes</taxon>
        <taxon>OSLEUM clade</taxon>
        <taxon>Umbilicariomycetidae</taxon>
        <taxon>Umbilicariales</taxon>
        <taxon>Umbilicariaceae</taxon>
        <taxon>Lasallia</taxon>
    </lineage>
</organism>
<dbReference type="GO" id="GO:0006799">
    <property type="term" value="P:polyphosphate biosynthetic process"/>
    <property type="evidence" value="ECO:0007669"/>
    <property type="project" value="UniProtKB-ARBA"/>
</dbReference>
<dbReference type="Gene3D" id="3.20.100.30">
    <property type="entry name" value="VTC, catalytic tunnel domain"/>
    <property type="match status" value="1"/>
</dbReference>
<feature type="compositionally biased region" description="Acidic residues" evidence="6">
    <location>
        <begin position="610"/>
        <end position="621"/>
    </location>
</feature>
<keyword evidence="2" id="KW-0926">Vacuole</keyword>
<dbReference type="InterPro" id="IPR004331">
    <property type="entry name" value="SPX_dom"/>
</dbReference>
<feature type="transmembrane region" description="Helical" evidence="7">
    <location>
        <begin position="688"/>
        <end position="706"/>
    </location>
</feature>
<dbReference type="PROSITE" id="PS51382">
    <property type="entry name" value="SPX"/>
    <property type="match status" value="1"/>
</dbReference>
<feature type="transmembrane region" description="Helical" evidence="7">
    <location>
        <begin position="718"/>
        <end position="736"/>
    </location>
</feature>